<dbReference type="Gene3D" id="1.10.287.950">
    <property type="entry name" value="Methyl-accepting chemotaxis protein"/>
    <property type="match status" value="1"/>
</dbReference>
<dbReference type="AlphaFoldDB" id="A0A7C9QTF2"/>
<evidence type="ECO:0000259" key="5">
    <source>
        <dbReference type="PROSITE" id="PS50885"/>
    </source>
</evidence>
<gene>
    <name evidence="6" type="ORF">G4223_08275</name>
</gene>
<evidence type="ECO:0000313" key="6">
    <source>
        <dbReference type="EMBL" id="NFV80104.1"/>
    </source>
</evidence>
<sequence>MSKRHSILGKVVAGVVATGLLVSGAVVALQLHLRDKARTAELQRLTEISEMAVSDLVERSLAVLNLSWRGPLGPDSPAVTAVLDRGLSGEALNTVLRATFTEWNKTTGNLLAGLTLCDREMKPVTALRGAGSDTPDPRACDAAGVRASLARNAADATTQPAFGFVATPTGGVFRSYLHVQRLDMSTFENVVALTVAVDFNVEPFLARLSSMHHGDDVTITAGKLDDAQVGLVGGDLHLGLPLATIDGQPPAHMAIVADHSAALAEERRDVMTQAALMLGLMAAFGVGGMLLLHRFVLEPIRQTATVAAHLREAAQDGRKVPFTTREDEIGDLARSLARAIEDERTIAQLAERQEQENAARVAKRAERQRQFNAEFHSSLGTAIEELLRLGDALQKASEVCESEARSSDERIRTAVAEVQDIVDGITAVAGTVANMAESARGIETEAARSVKLAEEAVERAGHSAGRITELSDAATRIDDIARMIAAIAAKTNLLALNATIEAARAGEAGKGFAVVANEVKGLAAQTADATAEVEENVAHIRSLVGTTETAIHDVAATVGELRSAVSAVNETARTQGQTAASMETMVGQVAAHAEEVGSHVRSTGNSAAIIIGRADDVVAASEQINTLGRELDSRSSAFVKEMEHALSQ</sequence>
<dbReference type="Pfam" id="PF00015">
    <property type="entry name" value="MCPsignal"/>
    <property type="match status" value="1"/>
</dbReference>
<evidence type="ECO:0000256" key="1">
    <source>
        <dbReference type="ARBA" id="ARBA00023224"/>
    </source>
</evidence>
<comment type="caution">
    <text evidence="6">The sequence shown here is derived from an EMBL/GenBank/DDBJ whole genome shotgun (WGS) entry which is preliminary data.</text>
</comment>
<dbReference type="SMART" id="SM00283">
    <property type="entry name" value="MA"/>
    <property type="match status" value="1"/>
</dbReference>
<dbReference type="EMBL" id="JAAIYP010000035">
    <property type="protein sequence ID" value="NFV80104.1"/>
    <property type="molecule type" value="Genomic_DNA"/>
</dbReference>
<feature type="domain" description="Methyl-accepting transducer" evidence="4">
    <location>
        <begin position="382"/>
        <end position="611"/>
    </location>
</feature>
<evidence type="ECO:0000313" key="7">
    <source>
        <dbReference type="Proteomes" id="UP000480684"/>
    </source>
</evidence>
<protein>
    <submittedName>
        <fullName evidence="6">Methyl-accepting chemotaxis protein</fullName>
    </submittedName>
</protein>
<dbReference type="PANTHER" id="PTHR32089:SF112">
    <property type="entry name" value="LYSOZYME-LIKE PROTEIN-RELATED"/>
    <property type="match status" value="1"/>
</dbReference>
<dbReference type="PROSITE" id="PS50885">
    <property type="entry name" value="HAMP"/>
    <property type="match status" value="1"/>
</dbReference>
<dbReference type="GO" id="GO:0016020">
    <property type="term" value="C:membrane"/>
    <property type="evidence" value="ECO:0007669"/>
    <property type="project" value="InterPro"/>
</dbReference>
<dbReference type="GO" id="GO:0007165">
    <property type="term" value="P:signal transduction"/>
    <property type="evidence" value="ECO:0007669"/>
    <property type="project" value="UniProtKB-KW"/>
</dbReference>
<keyword evidence="7" id="KW-1185">Reference proteome</keyword>
<reference evidence="6 7" key="1">
    <citation type="submission" date="2020-02" db="EMBL/GenBank/DDBJ databases">
        <authorList>
            <person name="Dziuba M."/>
            <person name="Kuznetsov B."/>
            <person name="Mardanov A."/>
            <person name="Ravin N."/>
            <person name="Grouzdev D."/>
        </authorList>
    </citation>
    <scope>NUCLEOTIDE SEQUENCE [LARGE SCALE GENOMIC DNA]</scope>
    <source>
        <strain evidence="6 7">SpK</strain>
    </source>
</reference>
<evidence type="ECO:0000256" key="3">
    <source>
        <dbReference type="PROSITE-ProRule" id="PRU00284"/>
    </source>
</evidence>
<proteinExistence type="inferred from homology"/>
<organism evidence="6 7">
    <name type="scientific">Magnetospirillum aberrantis SpK</name>
    <dbReference type="NCBI Taxonomy" id="908842"/>
    <lineage>
        <taxon>Bacteria</taxon>
        <taxon>Pseudomonadati</taxon>
        <taxon>Pseudomonadota</taxon>
        <taxon>Alphaproteobacteria</taxon>
        <taxon>Rhodospirillales</taxon>
        <taxon>Rhodospirillaceae</taxon>
        <taxon>Magnetospirillum</taxon>
    </lineage>
</organism>
<evidence type="ECO:0000256" key="2">
    <source>
        <dbReference type="ARBA" id="ARBA00029447"/>
    </source>
</evidence>
<comment type="similarity">
    <text evidence="2">Belongs to the methyl-accepting chemotaxis (MCP) protein family.</text>
</comment>
<keyword evidence="1 3" id="KW-0807">Transducer</keyword>
<accession>A0A7C9QTF2</accession>
<dbReference type="RefSeq" id="WP_163677711.1">
    <property type="nucleotide sequence ID" value="NZ_JAAIYP010000035.1"/>
</dbReference>
<dbReference type="SUPFAM" id="SSF58104">
    <property type="entry name" value="Methyl-accepting chemotaxis protein (MCP) signaling domain"/>
    <property type="match status" value="1"/>
</dbReference>
<dbReference type="InterPro" id="IPR004089">
    <property type="entry name" value="MCPsignal_dom"/>
</dbReference>
<dbReference type="PROSITE" id="PS50111">
    <property type="entry name" value="CHEMOTAXIS_TRANSDUC_2"/>
    <property type="match status" value="1"/>
</dbReference>
<feature type="domain" description="HAMP" evidence="5">
    <location>
        <begin position="294"/>
        <end position="348"/>
    </location>
</feature>
<name>A0A7C9QTF2_9PROT</name>
<dbReference type="InterPro" id="IPR003660">
    <property type="entry name" value="HAMP_dom"/>
</dbReference>
<dbReference type="PANTHER" id="PTHR32089">
    <property type="entry name" value="METHYL-ACCEPTING CHEMOTAXIS PROTEIN MCPB"/>
    <property type="match status" value="1"/>
</dbReference>
<evidence type="ECO:0000259" key="4">
    <source>
        <dbReference type="PROSITE" id="PS50111"/>
    </source>
</evidence>
<dbReference type="Proteomes" id="UP000480684">
    <property type="component" value="Unassembled WGS sequence"/>
</dbReference>
<dbReference type="Gene3D" id="6.10.340.10">
    <property type="match status" value="1"/>
</dbReference>